<accession>A0A9P4UQD5</accession>
<name>A0A9P4UQD5_9PEZI</name>
<comment type="caution">
    <text evidence="2">The sequence shown here is derived from an EMBL/GenBank/DDBJ whole genome shotgun (WGS) entry which is preliminary data.</text>
</comment>
<feature type="compositionally biased region" description="Polar residues" evidence="1">
    <location>
        <begin position="552"/>
        <end position="563"/>
    </location>
</feature>
<feature type="region of interest" description="Disordered" evidence="1">
    <location>
        <begin position="544"/>
        <end position="582"/>
    </location>
</feature>
<proteinExistence type="predicted"/>
<feature type="region of interest" description="Disordered" evidence="1">
    <location>
        <begin position="1"/>
        <end position="33"/>
    </location>
</feature>
<dbReference type="CDD" id="cd20557">
    <property type="entry name" value="CYCLIN_ScPCL1-like"/>
    <property type="match status" value="1"/>
</dbReference>
<dbReference type="InterPro" id="IPR013922">
    <property type="entry name" value="Cyclin_PHO80-like"/>
</dbReference>
<dbReference type="GO" id="GO:0005634">
    <property type="term" value="C:nucleus"/>
    <property type="evidence" value="ECO:0007669"/>
    <property type="project" value="TreeGrafter"/>
</dbReference>
<dbReference type="Proteomes" id="UP000799441">
    <property type="component" value="Unassembled WGS sequence"/>
</dbReference>
<dbReference type="Pfam" id="PF08613">
    <property type="entry name" value="Cyclin"/>
    <property type="match status" value="1"/>
</dbReference>
<reference evidence="2" key="1">
    <citation type="journal article" date="2020" name="Stud. Mycol.">
        <title>101 Dothideomycetes genomes: a test case for predicting lifestyles and emergence of pathogens.</title>
        <authorList>
            <person name="Haridas S."/>
            <person name="Albert R."/>
            <person name="Binder M."/>
            <person name="Bloem J."/>
            <person name="Labutti K."/>
            <person name="Salamov A."/>
            <person name="Andreopoulos B."/>
            <person name="Baker S."/>
            <person name="Barry K."/>
            <person name="Bills G."/>
            <person name="Bluhm B."/>
            <person name="Cannon C."/>
            <person name="Castanera R."/>
            <person name="Culley D."/>
            <person name="Daum C."/>
            <person name="Ezra D."/>
            <person name="Gonzalez J."/>
            <person name="Henrissat B."/>
            <person name="Kuo A."/>
            <person name="Liang C."/>
            <person name="Lipzen A."/>
            <person name="Lutzoni F."/>
            <person name="Magnuson J."/>
            <person name="Mondo S."/>
            <person name="Nolan M."/>
            <person name="Ohm R."/>
            <person name="Pangilinan J."/>
            <person name="Park H.-J."/>
            <person name="Ramirez L."/>
            <person name="Alfaro M."/>
            <person name="Sun H."/>
            <person name="Tritt A."/>
            <person name="Yoshinaga Y."/>
            <person name="Zwiers L.-H."/>
            <person name="Turgeon B."/>
            <person name="Goodwin S."/>
            <person name="Spatafora J."/>
            <person name="Crous P."/>
            <person name="Grigoriev I."/>
        </authorList>
    </citation>
    <scope>NUCLEOTIDE SEQUENCE</scope>
    <source>
        <strain evidence="2">CBS 116435</strain>
    </source>
</reference>
<evidence type="ECO:0008006" key="4">
    <source>
        <dbReference type="Google" id="ProtNLM"/>
    </source>
</evidence>
<sequence length="673" mass="73750">MNLSEHGLPYGFDAPHQHRGPYEPSIASSASSSQDSVFSGLLSSQSSAASSLSDDFRGYQDEVRDRTCAQVQLAQHQAGYAAATEVAWAKLQEQKQTSSQAQVTSAPVDSKHPRRCFTSRRPPPLQRQCERKTHFVDNLVDSATQMVEVIWPQSASCHNENSGGRRILTLRTYIEETLRRSRTSYSTLQVALYYLVLIKPHVPRPSLLKETEQECSTVRALMCGRRMFLTSLILASKYLQDRNYSAKAWSKMSGLSTTEINSNERTFLSKVSWKLHIPESIFKRWTDVVLKYTPHIPPSAGSGPGQSFSLDESMGASGWKRIIPMLTPELDKVPMPSALEEMCPPQNAQPLEAMLTPTSNLPGSSYFLTALQSSSKESTPTPASVIPCFLEPTPQMSGPPTPALLRQGPLPTPTLTPSSFVLNTPAASVTSSRRPSMCSAMAMAQQGGLNSPESLMSDRTRSSRSSSISSVSTVSTSCSAVAPQRACLARQATCRSAGLPLPPTLKEEDCEATLSKPITLEYDGEMVSSPDFENFAISEKALRAPHKHSKNDTSQQPAPTASTDKGRKRARPRGGRRSNLQEECRILLEEELDAMDEAEEDEIIVSSSPAADYASQMIQRSNSVVEIKAAQPPATLSRRESLRLPVQRREGNKRTCCSMAAPLVSQQPVWAQV</sequence>
<evidence type="ECO:0000313" key="3">
    <source>
        <dbReference type="Proteomes" id="UP000799441"/>
    </source>
</evidence>
<dbReference type="GO" id="GO:0000307">
    <property type="term" value="C:cyclin-dependent protein kinase holoenzyme complex"/>
    <property type="evidence" value="ECO:0007669"/>
    <property type="project" value="TreeGrafter"/>
</dbReference>
<dbReference type="GO" id="GO:0016538">
    <property type="term" value="F:cyclin-dependent protein serine/threonine kinase regulator activity"/>
    <property type="evidence" value="ECO:0007669"/>
    <property type="project" value="TreeGrafter"/>
</dbReference>
<dbReference type="PANTHER" id="PTHR15615">
    <property type="match status" value="1"/>
</dbReference>
<feature type="compositionally biased region" description="Basic residues" evidence="1">
    <location>
        <begin position="566"/>
        <end position="576"/>
    </location>
</feature>
<gene>
    <name evidence="2" type="ORF">K431DRAFT_67925</name>
</gene>
<protein>
    <recommendedName>
        <fullName evidence="4">Cyclin N-terminal domain-containing protein</fullName>
    </recommendedName>
</protein>
<feature type="region of interest" description="Disordered" evidence="1">
    <location>
        <begin position="447"/>
        <end position="468"/>
    </location>
</feature>
<organism evidence="2 3">
    <name type="scientific">Polychaeton citri CBS 116435</name>
    <dbReference type="NCBI Taxonomy" id="1314669"/>
    <lineage>
        <taxon>Eukaryota</taxon>
        <taxon>Fungi</taxon>
        <taxon>Dikarya</taxon>
        <taxon>Ascomycota</taxon>
        <taxon>Pezizomycotina</taxon>
        <taxon>Dothideomycetes</taxon>
        <taxon>Dothideomycetidae</taxon>
        <taxon>Capnodiales</taxon>
        <taxon>Capnodiaceae</taxon>
        <taxon>Polychaeton</taxon>
    </lineage>
</organism>
<dbReference type="PANTHER" id="PTHR15615:SF36">
    <property type="entry name" value="PHO85 CYCLIN-5"/>
    <property type="match status" value="1"/>
</dbReference>
<dbReference type="EMBL" id="MU003788">
    <property type="protein sequence ID" value="KAF2721738.1"/>
    <property type="molecule type" value="Genomic_DNA"/>
</dbReference>
<dbReference type="Gene3D" id="1.10.472.10">
    <property type="entry name" value="Cyclin-like"/>
    <property type="match status" value="1"/>
</dbReference>
<keyword evidence="3" id="KW-1185">Reference proteome</keyword>
<feature type="compositionally biased region" description="Polar residues" evidence="1">
    <location>
        <begin position="97"/>
        <end position="107"/>
    </location>
</feature>
<dbReference type="OrthoDB" id="286814at2759"/>
<evidence type="ECO:0000256" key="1">
    <source>
        <dbReference type="SAM" id="MobiDB-lite"/>
    </source>
</evidence>
<feature type="region of interest" description="Disordered" evidence="1">
    <location>
        <begin position="97"/>
        <end position="125"/>
    </location>
</feature>
<evidence type="ECO:0000313" key="2">
    <source>
        <dbReference type="EMBL" id="KAF2721738.1"/>
    </source>
</evidence>
<dbReference type="GO" id="GO:0019901">
    <property type="term" value="F:protein kinase binding"/>
    <property type="evidence" value="ECO:0007669"/>
    <property type="project" value="InterPro"/>
</dbReference>
<dbReference type="AlphaFoldDB" id="A0A9P4UQD5"/>